<dbReference type="SMART" id="SM00388">
    <property type="entry name" value="HisKA"/>
    <property type="match status" value="1"/>
</dbReference>
<dbReference type="eggNOG" id="COG4191">
    <property type="taxonomic scope" value="Bacteria"/>
</dbReference>
<dbReference type="InterPro" id="IPR003661">
    <property type="entry name" value="HisK_dim/P_dom"/>
</dbReference>
<dbReference type="Proteomes" id="UP000005835">
    <property type="component" value="Unassembled WGS sequence"/>
</dbReference>
<keyword evidence="6" id="KW-0418">Kinase</keyword>
<dbReference type="HOGENOM" id="CLU_011260_2_0_4"/>
<keyword evidence="7" id="KW-0067">ATP-binding</keyword>
<name>K1JI44_9BURK</name>
<dbReference type="PATRIC" id="fig|742823.3.peg.1105"/>
<dbReference type="Pfam" id="PF02518">
    <property type="entry name" value="HATPase_c"/>
    <property type="match status" value="1"/>
</dbReference>
<dbReference type="SUPFAM" id="SSF53850">
    <property type="entry name" value="Periplasmic binding protein-like II"/>
    <property type="match status" value="1"/>
</dbReference>
<dbReference type="GO" id="GO:0000155">
    <property type="term" value="F:phosphorelay sensor kinase activity"/>
    <property type="evidence" value="ECO:0007669"/>
    <property type="project" value="InterPro"/>
</dbReference>
<protein>
    <recommendedName>
        <fullName evidence="2">histidine kinase</fullName>
        <ecNumber evidence="2">2.7.13.3</ecNumber>
    </recommendedName>
</protein>
<reference evidence="10 11" key="1">
    <citation type="submission" date="2012-05" db="EMBL/GenBank/DDBJ databases">
        <title>The Genome Sequence of Sutterella wadsworthensis 2_1_59BFAA.</title>
        <authorList>
            <consortium name="The Broad Institute Genome Sequencing Platform"/>
            <person name="Earl A."/>
            <person name="Ward D."/>
            <person name="Feldgarden M."/>
            <person name="Gevers D."/>
            <person name="Daigneault M."/>
            <person name="Strauss J."/>
            <person name="Allen-Vercoe E."/>
            <person name="Walker B."/>
            <person name="Young S.K."/>
            <person name="Zeng Q."/>
            <person name="Gargeya S."/>
            <person name="Fitzgerald M."/>
            <person name="Haas B."/>
            <person name="Abouelleil A."/>
            <person name="Alvarado L."/>
            <person name="Arachchi H.M."/>
            <person name="Berlin A.M."/>
            <person name="Chapman S.B."/>
            <person name="Goldberg J."/>
            <person name="Griggs A."/>
            <person name="Gujja S."/>
            <person name="Hansen M."/>
            <person name="Howarth C."/>
            <person name="Imamovic A."/>
            <person name="Larimer J."/>
            <person name="McCowen C."/>
            <person name="Montmayeur A."/>
            <person name="Murphy C."/>
            <person name="Neiman D."/>
            <person name="Pearson M."/>
            <person name="Priest M."/>
            <person name="Roberts A."/>
            <person name="Saif S."/>
            <person name="Shea T."/>
            <person name="Sisk P."/>
            <person name="Sykes S."/>
            <person name="Wortman J."/>
            <person name="Nusbaum C."/>
            <person name="Birren B."/>
        </authorList>
    </citation>
    <scope>NUCLEOTIDE SEQUENCE [LARGE SCALE GENOMIC DNA]</scope>
    <source>
        <strain evidence="10 11">2_1_59BFAA</strain>
    </source>
</reference>
<accession>K1JI44</accession>
<dbReference type="InterPro" id="IPR005467">
    <property type="entry name" value="His_kinase_dom"/>
</dbReference>
<dbReference type="SUPFAM" id="SSF47384">
    <property type="entry name" value="Homodimeric domain of signal transducing histidine kinase"/>
    <property type="match status" value="1"/>
</dbReference>
<evidence type="ECO:0000256" key="8">
    <source>
        <dbReference type="ARBA" id="ARBA00023012"/>
    </source>
</evidence>
<evidence type="ECO:0000259" key="9">
    <source>
        <dbReference type="PROSITE" id="PS50109"/>
    </source>
</evidence>
<feature type="domain" description="Histidine kinase" evidence="9">
    <location>
        <begin position="358"/>
        <end position="570"/>
    </location>
</feature>
<gene>
    <name evidence="10" type="ORF">HMPREF9465_01115</name>
</gene>
<evidence type="ECO:0000256" key="4">
    <source>
        <dbReference type="ARBA" id="ARBA00022679"/>
    </source>
</evidence>
<dbReference type="InterPro" id="IPR036097">
    <property type="entry name" value="HisK_dim/P_sf"/>
</dbReference>
<dbReference type="CDD" id="cd00082">
    <property type="entry name" value="HisKA"/>
    <property type="match status" value="1"/>
</dbReference>
<evidence type="ECO:0000256" key="6">
    <source>
        <dbReference type="ARBA" id="ARBA00022777"/>
    </source>
</evidence>
<proteinExistence type="predicted"/>
<dbReference type="STRING" id="742823.HMPREF9465_01115"/>
<dbReference type="Pfam" id="PF00512">
    <property type="entry name" value="HisKA"/>
    <property type="match status" value="1"/>
</dbReference>
<dbReference type="AlphaFoldDB" id="K1JI44"/>
<evidence type="ECO:0000256" key="5">
    <source>
        <dbReference type="ARBA" id="ARBA00022741"/>
    </source>
</evidence>
<dbReference type="Gene3D" id="3.30.565.10">
    <property type="entry name" value="Histidine kinase-like ATPase, C-terminal domain"/>
    <property type="match status" value="1"/>
</dbReference>
<dbReference type="GO" id="GO:0005524">
    <property type="term" value="F:ATP binding"/>
    <property type="evidence" value="ECO:0007669"/>
    <property type="project" value="UniProtKB-KW"/>
</dbReference>
<comment type="catalytic activity">
    <reaction evidence="1">
        <text>ATP + protein L-histidine = ADP + protein N-phospho-L-histidine.</text>
        <dbReference type="EC" id="2.7.13.3"/>
    </reaction>
</comment>
<comment type="caution">
    <text evidence="10">The sequence shown here is derived from an EMBL/GenBank/DDBJ whole genome shotgun (WGS) entry which is preliminary data.</text>
</comment>
<dbReference type="EC" id="2.7.13.3" evidence="2"/>
<evidence type="ECO:0000313" key="11">
    <source>
        <dbReference type="Proteomes" id="UP000005835"/>
    </source>
</evidence>
<dbReference type="SMART" id="SM00387">
    <property type="entry name" value="HATPase_c"/>
    <property type="match status" value="1"/>
</dbReference>
<evidence type="ECO:0000256" key="1">
    <source>
        <dbReference type="ARBA" id="ARBA00000085"/>
    </source>
</evidence>
<dbReference type="Gene3D" id="1.10.287.130">
    <property type="match status" value="1"/>
</dbReference>
<dbReference type="PROSITE" id="PS50109">
    <property type="entry name" value="HIS_KIN"/>
    <property type="match status" value="1"/>
</dbReference>
<evidence type="ECO:0000256" key="3">
    <source>
        <dbReference type="ARBA" id="ARBA00022553"/>
    </source>
</evidence>
<keyword evidence="3" id="KW-0597">Phosphoprotein</keyword>
<dbReference type="PANTHER" id="PTHR43065:SF10">
    <property type="entry name" value="PEROXIDE STRESS-ACTIVATED HISTIDINE KINASE MAK3"/>
    <property type="match status" value="1"/>
</dbReference>
<dbReference type="InterPro" id="IPR003594">
    <property type="entry name" value="HATPase_dom"/>
</dbReference>
<keyword evidence="8" id="KW-0902">Two-component regulatory system</keyword>
<keyword evidence="5" id="KW-0547">Nucleotide-binding</keyword>
<evidence type="ECO:0000256" key="2">
    <source>
        <dbReference type="ARBA" id="ARBA00012438"/>
    </source>
</evidence>
<dbReference type="Gene3D" id="3.40.190.10">
    <property type="entry name" value="Periplasmic binding protein-like II"/>
    <property type="match status" value="1"/>
</dbReference>
<dbReference type="Pfam" id="PF12974">
    <property type="entry name" value="Phosphonate-bd"/>
    <property type="match status" value="1"/>
</dbReference>
<dbReference type="SUPFAM" id="SSF55874">
    <property type="entry name" value="ATPase domain of HSP90 chaperone/DNA topoisomerase II/histidine kinase"/>
    <property type="match status" value="1"/>
</dbReference>
<keyword evidence="11" id="KW-1185">Reference proteome</keyword>
<dbReference type="EMBL" id="ADMG01000029">
    <property type="protein sequence ID" value="EKB31290.1"/>
    <property type="molecule type" value="Genomic_DNA"/>
</dbReference>
<evidence type="ECO:0000313" key="10">
    <source>
        <dbReference type="EMBL" id="EKB31290.1"/>
    </source>
</evidence>
<dbReference type="PANTHER" id="PTHR43065">
    <property type="entry name" value="SENSOR HISTIDINE KINASE"/>
    <property type="match status" value="1"/>
</dbReference>
<sequence length="590" mass="64400">MVAPSGDASGVVRVGLVDTFTPSFYIDVYTPLIESLKARLPQYRFETKEISHADAMKPESVENIDFVIVSSGGARMLSRAGLQQIATLRKSRCADVSRSVGAVFLVPAGSPVQTIEDLRGRRVAATAPWSFEGWLIPQGEIARRGFDPEDFFREVTFTEWNFPDVLTLVVTGMSDAGVLPACELEQAVRTGVIQAEDVRIVGERPERAAGGCATSTELYPDLMFASSPSADPDVVKAVTVALLSMPADANGLDWLSNTRMQGGEALLVRLKIGPYAYLRDNSITALALRWCNELAVMGLVLLLLLVHHWRVNRLLKRRTAELRAEESARGAAAEALRASQENLALVERAGMASQLAAMFAHEIKQPLTSIANYLTGIRLMMKMGNFDVPKWTEALSAAEHETHRAADIIERVRTVLRKETPGFEPVDVRGLVGEALKHAGHLSEVVDVKTVFPDEEVLVKGDALELELVVVNFLKNAVRAVADLPSRSSIVVEVLCQNEIVEVSVLDEGPAVSDEVFGALGKLTKSVSKEGLGFGLFIASSIAEMHRGHLAFARRTPQGLKASLVLPRLRELNINNQEWKHEAGAFDSHR</sequence>
<dbReference type="InterPro" id="IPR036890">
    <property type="entry name" value="HATPase_C_sf"/>
</dbReference>
<dbReference type="eggNOG" id="COG0715">
    <property type="taxonomic scope" value="Bacteria"/>
</dbReference>
<evidence type="ECO:0000256" key="7">
    <source>
        <dbReference type="ARBA" id="ARBA00022840"/>
    </source>
</evidence>
<keyword evidence="4" id="KW-0808">Transferase</keyword>
<organism evidence="10 11">
    <name type="scientific">Sutterella wadsworthensis 2_1_59BFAA</name>
    <dbReference type="NCBI Taxonomy" id="742823"/>
    <lineage>
        <taxon>Bacteria</taxon>
        <taxon>Pseudomonadati</taxon>
        <taxon>Pseudomonadota</taxon>
        <taxon>Betaproteobacteria</taxon>
        <taxon>Burkholderiales</taxon>
        <taxon>Sutterellaceae</taxon>
        <taxon>Sutterella</taxon>
    </lineage>
</organism>